<sequence>TGFKEQEDGFSDEEPESSDDMDWSGNISMFANLSIPQLDGAADEGS</sequence>
<accession>Q4SX20</accession>
<name>Q4SX20_TETNG</name>
<gene>
    <name evidence="2" type="ORF">GSTENG00011176001</name>
</gene>
<reference evidence="2" key="1">
    <citation type="journal article" date="2004" name="Nature">
        <title>Genome duplication in the teleost fish Tetraodon nigroviridis reveals the early vertebrate proto-karyotype.</title>
        <authorList>
            <person name="Jaillon O."/>
            <person name="Aury J.-M."/>
            <person name="Brunet F."/>
            <person name="Petit J.-L."/>
            <person name="Stange-Thomann N."/>
            <person name="Mauceli E."/>
            <person name="Bouneau L."/>
            <person name="Fischer C."/>
            <person name="Ozouf-Costaz C."/>
            <person name="Bernot A."/>
            <person name="Nicaud S."/>
            <person name="Jaffe D."/>
            <person name="Fisher S."/>
            <person name="Lutfalla G."/>
            <person name="Dossat C."/>
            <person name="Segurens B."/>
            <person name="Dasilva C."/>
            <person name="Salanoubat M."/>
            <person name="Levy M."/>
            <person name="Boudet N."/>
            <person name="Castellano S."/>
            <person name="Anthouard V."/>
            <person name="Jubin C."/>
            <person name="Castelli V."/>
            <person name="Katinka M."/>
            <person name="Vacherie B."/>
            <person name="Biemont C."/>
            <person name="Skalli Z."/>
            <person name="Cattolico L."/>
            <person name="Poulain J."/>
            <person name="De Berardinis V."/>
            <person name="Cruaud C."/>
            <person name="Duprat S."/>
            <person name="Brottier P."/>
            <person name="Coutanceau J.-P."/>
            <person name="Gouzy J."/>
            <person name="Parra G."/>
            <person name="Lardier G."/>
            <person name="Chapple C."/>
            <person name="McKernan K.J."/>
            <person name="McEwan P."/>
            <person name="Bosak S."/>
            <person name="Kellis M."/>
            <person name="Volff J.-N."/>
            <person name="Guigo R."/>
            <person name="Zody M.C."/>
            <person name="Mesirov J."/>
            <person name="Lindblad-Toh K."/>
            <person name="Birren B."/>
            <person name="Nusbaum C."/>
            <person name="Kahn D."/>
            <person name="Robinson-Rechavi M."/>
            <person name="Laudet V."/>
            <person name="Schachter V."/>
            <person name="Quetier F."/>
            <person name="Saurin W."/>
            <person name="Scarpelli C."/>
            <person name="Wincker P."/>
            <person name="Lander E.S."/>
            <person name="Weissenbach J."/>
            <person name="Roest Crollius H."/>
        </authorList>
    </citation>
    <scope>NUCLEOTIDE SEQUENCE [LARGE SCALE GENOMIC DNA]</scope>
</reference>
<proteinExistence type="predicted"/>
<dbReference type="AlphaFoldDB" id="Q4SX20"/>
<feature type="non-terminal residue" evidence="2">
    <location>
        <position position="1"/>
    </location>
</feature>
<dbReference type="KEGG" id="tng:GSTEN00011176G001"/>
<evidence type="ECO:0000256" key="1">
    <source>
        <dbReference type="SAM" id="MobiDB-lite"/>
    </source>
</evidence>
<feature type="region of interest" description="Disordered" evidence="1">
    <location>
        <begin position="1"/>
        <end position="25"/>
    </location>
</feature>
<evidence type="ECO:0000313" key="2">
    <source>
        <dbReference type="EMBL" id="CAF94812.1"/>
    </source>
</evidence>
<reference evidence="2" key="2">
    <citation type="submission" date="2004-02" db="EMBL/GenBank/DDBJ databases">
        <authorList>
            <consortium name="Genoscope"/>
            <consortium name="Whitehead Institute Centre for Genome Research"/>
        </authorList>
    </citation>
    <scope>NUCLEOTIDE SEQUENCE</scope>
</reference>
<dbReference type="EMBL" id="CAAE01013154">
    <property type="protein sequence ID" value="CAF94812.1"/>
    <property type="molecule type" value="Genomic_DNA"/>
</dbReference>
<comment type="caution">
    <text evidence="2">The sequence shown here is derived from an EMBL/GenBank/DDBJ whole genome shotgun (WGS) entry which is preliminary data.</text>
</comment>
<feature type="non-terminal residue" evidence="2">
    <location>
        <position position="46"/>
    </location>
</feature>
<organism evidence="2">
    <name type="scientific">Tetraodon nigroviridis</name>
    <name type="common">Spotted green pufferfish</name>
    <name type="synonym">Chelonodon nigroviridis</name>
    <dbReference type="NCBI Taxonomy" id="99883"/>
    <lineage>
        <taxon>Eukaryota</taxon>
        <taxon>Metazoa</taxon>
        <taxon>Chordata</taxon>
        <taxon>Craniata</taxon>
        <taxon>Vertebrata</taxon>
        <taxon>Euteleostomi</taxon>
        <taxon>Actinopterygii</taxon>
        <taxon>Neopterygii</taxon>
        <taxon>Teleostei</taxon>
        <taxon>Neoteleostei</taxon>
        <taxon>Acanthomorphata</taxon>
        <taxon>Eupercaria</taxon>
        <taxon>Tetraodontiformes</taxon>
        <taxon>Tetradontoidea</taxon>
        <taxon>Tetraodontidae</taxon>
        <taxon>Tetraodon</taxon>
    </lineage>
</organism>
<feature type="compositionally biased region" description="Acidic residues" evidence="1">
    <location>
        <begin position="8"/>
        <end position="22"/>
    </location>
</feature>
<protein>
    <submittedName>
        <fullName evidence="2">(spotted green pufferfish) hypothetical protein</fullName>
    </submittedName>
</protein>